<protein>
    <submittedName>
        <fullName evidence="2">Uncharacterized protein</fullName>
    </submittedName>
</protein>
<feature type="region of interest" description="Disordered" evidence="1">
    <location>
        <begin position="322"/>
        <end position="353"/>
    </location>
</feature>
<accession>A0A6L2K9B9</accession>
<feature type="compositionally biased region" description="Basic and acidic residues" evidence="1">
    <location>
        <begin position="76"/>
        <end position="111"/>
    </location>
</feature>
<evidence type="ECO:0000313" key="2">
    <source>
        <dbReference type="EMBL" id="GEU45966.1"/>
    </source>
</evidence>
<gene>
    <name evidence="2" type="ORF">Tci_017944</name>
</gene>
<feature type="region of interest" description="Disordered" evidence="1">
    <location>
        <begin position="42"/>
        <end position="123"/>
    </location>
</feature>
<comment type="caution">
    <text evidence="2">The sequence shown here is derived from an EMBL/GenBank/DDBJ whole genome shotgun (WGS) entry which is preliminary data.</text>
</comment>
<sequence>MDGMGSRYGVRTFEFHGYDGGDMVVTWWLSLGSKCGALRKKCGALDDDDDDRVETDDDHDDEEEEDDISTYIEETNTERTDSDEEHQGKGDADMNIKQEVEKEMSEEKPEGDAQATEAQLNDDNKDKFEFLQPTFSRSLSSGFSNQFLLNSPNAFLLGTITEPTEGNITSMMDVHIQQDVPNRFYEMEQFVKQLKETDFISLIHDSITSQVPFIVDKYLGSSLPNAFRKELQANDTALKKELFELNYKEVIEESVKTHMVKEVKNFLPWFLLKAVSDFATSIIEESVKAHVVNEDIIEESVSANDTIKEIVFKMRSDDVDQTFKKKADASEQPFPDANTEQPSPDVAANLKRQKNDWYKKSLILEPHDPD</sequence>
<dbReference type="AlphaFoldDB" id="A0A6L2K9B9"/>
<reference evidence="2" key="1">
    <citation type="journal article" date="2019" name="Sci. Rep.">
        <title>Draft genome of Tanacetum cinerariifolium, the natural source of mosquito coil.</title>
        <authorList>
            <person name="Yamashiro T."/>
            <person name="Shiraishi A."/>
            <person name="Satake H."/>
            <person name="Nakayama K."/>
        </authorList>
    </citation>
    <scope>NUCLEOTIDE SEQUENCE</scope>
</reference>
<feature type="compositionally biased region" description="Acidic residues" evidence="1">
    <location>
        <begin position="45"/>
        <end position="68"/>
    </location>
</feature>
<proteinExistence type="predicted"/>
<evidence type="ECO:0000256" key="1">
    <source>
        <dbReference type="SAM" id="MobiDB-lite"/>
    </source>
</evidence>
<name>A0A6L2K9B9_TANCI</name>
<dbReference type="EMBL" id="BKCJ010002059">
    <property type="protein sequence ID" value="GEU45966.1"/>
    <property type="molecule type" value="Genomic_DNA"/>
</dbReference>
<organism evidence="2">
    <name type="scientific">Tanacetum cinerariifolium</name>
    <name type="common">Dalmatian daisy</name>
    <name type="synonym">Chrysanthemum cinerariifolium</name>
    <dbReference type="NCBI Taxonomy" id="118510"/>
    <lineage>
        <taxon>Eukaryota</taxon>
        <taxon>Viridiplantae</taxon>
        <taxon>Streptophyta</taxon>
        <taxon>Embryophyta</taxon>
        <taxon>Tracheophyta</taxon>
        <taxon>Spermatophyta</taxon>
        <taxon>Magnoliopsida</taxon>
        <taxon>eudicotyledons</taxon>
        <taxon>Gunneridae</taxon>
        <taxon>Pentapetalae</taxon>
        <taxon>asterids</taxon>
        <taxon>campanulids</taxon>
        <taxon>Asterales</taxon>
        <taxon>Asteraceae</taxon>
        <taxon>Asteroideae</taxon>
        <taxon>Anthemideae</taxon>
        <taxon>Anthemidinae</taxon>
        <taxon>Tanacetum</taxon>
    </lineage>
</organism>